<dbReference type="InterPro" id="IPR016135">
    <property type="entry name" value="UBQ-conjugating_enzyme/RWD"/>
</dbReference>
<reference evidence="2" key="1">
    <citation type="submission" date="2011-01" db="EMBL/GenBank/DDBJ databases">
        <title>The Genome Sequence of Nematocida parisii strain ERTm3.</title>
        <authorList>
            <consortium name="The Broad Institute Genome Sequencing Platform"/>
            <consortium name="The Broad Institute Genome Sequencing Center for Infectious Disease"/>
            <person name="Cuomo C."/>
            <person name="Troemel E."/>
            <person name="Young S.K."/>
            <person name="Zeng Q."/>
            <person name="Gargeya S."/>
            <person name="Fitzgerald M."/>
            <person name="Haas B."/>
            <person name="Abouelleil A."/>
            <person name="Alvarado L."/>
            <person name="Arachchi H.M."/>
            <person name="Berlin A."/>
            <person name="Chapman S.B."/>
            <person name="Gearin G."/>
            <person name="Goldberg J."/>
            <person name="Griggs A."/>
            <person name="Gujja S."/>
            <person name="Hansen M."/>
            <person name="Heiman D."/>
            <person name="Howarth C."/>
            <person name="Larimer J."/>
            <person name="Lui A."/>
            <person name="MacDonald P.J.P."/>
            <person name="McCowen C."/>
            <person name="Montmayeur A."/>
            <person name="Murphy C."/>
            <person name="Neiman D."/>
            <person name="Pearson M."/>
            <person name="Priest M."/>
            <person name="Roberts A."/>
            <person name="Saif S."/>
            <person name="Shea T."/>
            <person name="Sisk P."/>
            <person name="Stolte C."/>
            <person name="Sykes S."/>
            <person name="Wortman J."/>
            <person name="Nusbaum C."/>
            <person name="Birren B."/>
        </authorList>
    </citation>
    <scope>NUCLEOTIDE SEQUENCE</scope>
    <source>
        <strain evidence="2">ERTm3</strain>
    </source>
</reference>
<accession>I3EJJ7</accession>
<dbReference type="PROSITE" id="PS50127">
    <property type="entry name" value="UBC_2"/>
    <property type="match status" value="1"/>
</dbReference>
<protein>
    <recommendedName>
        <fullName evidence="1">UBC core domain-containing protein</fullName>
    </recommendedName>
</protein>
<dbReference type="SUPFAM" id="SSF54495">
    <property type="entry name" value="UBC-like"/>
    <property type="match status" value="1"/>
</dbReference>
<dbReference type="HOGENOM" id="CLU_030988_6_2_1"/>
<gene>
    <name evidence="2" type="ORF">NEQG_00164</name>
</gene>
<dbReference type="VEuPathDB" id="MicrosporidiaDB:NEQG_00164"/>
<evidence type="ECO:0000313" key="2">
    <source>
        <dbReference type="EMBL" id="EIJ89394.1"/>
    </source>
</evidence>
<proteinExistence type="predicted"/>
<dbReference type="PANTHER" id="PTHR24068">
    <property type="entry name" value="UBIQUITIN-CONJUGATING ENZYME E2"/>
    <property type="match status" value="1"/>
</dbReference>
<organism evidence="2 3">
    <name type="scientific">Nematocida parisii (strain ERTm3)</name>
    <name type="common">Nematode killer fungus</name>
    <dbReference type="NCBI Taxonomy" id="935791"/>
    <lineage>
        <taxon>Eukaryota</taxon>
        <taxon>Fungi</taxon>
        <taxon>Fungi incertae sedis</taxon>
        <taxon>Microsporidia</taxon>
        <taxon>Nematocida</taxon>
    </lineage>
</organism>
<dbReference type="AlphaFoldDB" id="I3EJJ7"/>
<evidence type="ECO:0000313" key="3">
    <source>
        <dbReference type="Proteomes" id="UP000002872"/>
    </source>
</evidence>
<feature type="domain" description="UBC core" evidence="1">
    <location>
        <begin position="1"/>
        <end position="143"/>
    </location>
</feature>
<dbReference type="SMART" id="SM00212">
    <property type="entry name" value="UBCc"/>
    <property type="match status" value="1"/>
</dbReference>
<dbReference type="InParanoid" id="I3EJJ7"/>
<dbReference type="EMBL" id="GL870876">
    <property type="protein sequence ID" value="EIJ89394.1"/>
    <property type="molecule type" value="Genomic_DNA"/>
</dbReference>
<dbReference type="CDD" id="cd23794">
    <property type="entry name" value="UBCc_UBE2F_UBE2M"/>
    <property type="match status" value="1"/>
</dbReference>
<dbReference type="InterPro" id="IPR000608">
    <property type="entry name" value="UBC"/>
</dbReference>
<dbReference type="OrthoDB" id="10249039at2759"/>
<sequence length="143" mass="16567">MLRIEAEFKELVYSSNEKVSLLCENESFILVYTLTLLDGYYKNHTYVFNINIPQNYPFSPPKPVCITKVLHPSIDDLGRICLNITREDWSVQQTLQVVIFGISSIFYDVPTENPFNQKAHSLLMKNPSDFIKEVNLVYNSNKI</sequence>
<dbReference type="Gene3D" id="3.10.110.10">
    <property type="entry name" value="Ubiquitin Conjugating Enzyme"/>
    <property type="match status" value="1"/>
</dbReference>
<dbReference type="Pfam" id="PF00179">
    <property type="entry name" value="UQ_con"/>
    <property type="match status" value="1"/>
</dbReference>
<dbReference type="STRING" id="935791.I3EJJ7"/>
<keyword evidence="3" id="KW-1185">Reference proteome</keyword>
<dbReference type="Proteomes" id="UP000002872">
    <property type="component" value="Unassembled WGS sequence"/>
</dbReference>
<name>I3EJJ7_NEMP3</name>
<evidence type="ECO:0000259" key="1">
    <source>
        <dbReference type="PROSITE" id="PS50127"/>
    </source>
</evidence>
<dbReference type="FunCoup" id="I3EJJ7">
    <property type="interactions" value="312"/>
</dbReference>